<feature type="compositionally biased region" description="Basic and acidic residues" evidence="1">
    <location>
        <begin position="122"/>
        <end position="132"/>
    </location>
</feature>
<protein>
    <submittedName>
        <fullName evidence="3">RNaseH domain-containing protein</fullName>
    </submittedName>
</protein>
<evidence type="ECO:0000259" key="2">
    <source>
        <dbReference type="Pfam" id="PF13032"/>
    </source>
</evidence>
<evidence type="ECO:0000256" key="1">
    <source>
        <dbReference type="SAM" id="MobiDB-lite"/>
    </source>
</evidence>
<dbReference type="RefSeq" id="WP_404749560.1">
    <property type="nucleotide sequence ID" value="NZ_JBJDQH010000353.1"/>
</dbReference>
<reference evidence="3 4" key="1">
    <citation type="submission" date="2024-11" db="EMBL/GenBank/DDBJ databases">
        <title>The Natural Products Discovery Center: Release of the First 8490 Sequenced Strains for Exploring Actinobacteria Biosynthetic Diversity.</title>
        <authorList>
            <person name="Kalkreuter E."/>
            <person name="Kautsar S.A."/>
            <person name="Yang D."/>
            <person name="Bader C.D."/>
            <person name="Teijaro C.N."/>
            <person name="Fluegel L."/>
            <person name="Davis C.M."/>
            <person name="Simpson J.R."/>
            <person name="Lauterbach L."/>
            <person name="Steele A.D."/>
            <person name="Gui C."/>
            <person name="Meng S."/>
            <person name="Li G."/>
            <person name="Viehrig K."/>
            <person name="Ye F."/>
            <person name="Su P."/>
            <person name="Kiefer A.F."/>
            <person name="Nichols A."/>
            <person name="Cepeda A.J."/>
            <person name="Yan W."/>
            <person name="Fan B."/>
            <person name="Jiang Y."/>
            <person name="Adhikari A."/>
            <person name="Zheng C.-J."/>
            <person name="Schuster L."/>
            <person name="Cowan T.M."/>
            <person name="Smanski M.J."/>
            <person name="Chevrette M.G."/>
            <person name="De Carvalho L.P.S."/>
            <person name="Shen B."/>
        </authorList>
    </citation>
    <scope>NUCLEOTIDE SEQUENCE [LARGE SCALE GENOMIC DNA]</scope>
    <source>
        <strain evidence="3 4">NPDC020863</strain>
    </source>
</reference>
<accession>A0ABW8M6N1</accession>
<organism evidence="3 4">
    <name type="scientific">Streptomyces milbemycinicus</name>
    <dbReference type="NCBI Taxonomy" id="476552"/>
    <lineage>
        <taxon>Bacteria</taxon>
        <taxon>Bacillati</taxon>
        <taxon>Actinomycetota</taxon>
        <taxon>Actinomycetes</taxon>
        <taxon>Kitasatosporales</taxon>
        <taxon>Streptomycetaceae</taxon>
        <taxon>Streptomyces</taxon>
    </lineage>
</organism>
<dbReference type="Pfam" id="PF13032">
    <property type="entry name" value="RNaseH_pPIWI_RE"/>
    <property type="match status" value="1"/>
</dbReference>
<name>A0ABW8M6N1_9ACTN</name>
<feature type="region of interest" description="Disordered" evidence="1">
    <location>
        <begin position="113"/>
        <end position="132"/>
    </location>
</feature>
<evidence type="ECO:0000313" key="3">
    <source>
        <dbReference type="EMBL" id="MFK4273828.1"/>
    </source>
</evidence>
<dbReference type="InterPro" id="IPR024996">
    <property type="entry name" value="RNaseH_pPIWI_RE"/>
</dbReference>
<keyword evidence="4" id="KW-1185">Reference proteome</keyword>
<feature type="non-terminal residue" evidence="3">
    <location>
        <position position="440"/>
    </location>
</feature>
<feature type="domain" description="pPIWI-RE RNaseH" evidence="2">
    <location>
        <begin position="218"/>
        <end position="436"/>
    </location>
</feature>
<dbReference type="Proteomes" id="UP001620295">
    <property type="component" value="Unassembled WGS sequence"/>
</dbReference>
<dbReference type="EMBL" id="JBJDQH010000353">
    <property type="protein sequence ID" value="MFK4273828.1"/>
    <property type="molecule type" value="Genomic_DNA"/>
</dbReference>
<gene>
    <name evidence="3" type="ORF">ACI2L5_54710</name>
</gene>
<comment type="caution">
    <text evidence="3">The sequence shown here is derived from an EMBL/GenBank/DDBJ whole genome shotgun (WGS) entry which is preliminary data.</text>
</comment>
<evidence type="ECO:0000313" key="4">
    <source>
        <dbReference type="Proteomes" id="UP001620295"/>
    </source>
</evidence>
<feature type="non-terminal residue" evidence="3">
    <location>
        <position position="1"/>
    </location>
</feature>
<sequence>ILPQHLPSAMDAAGIGHLLLVVLYHTDEVRSRVQREIARQWHLGDNFVAFDGTVQHDVIPGRVDVLFLQDKAGALAHGPATAEHRQQQLAELLAPFQREEQVITALCETEWDPHRKYPTPQEKQKAEAEDGKWPSKQALARLGISSQYIKQAPPPVPTLKKYGEPCSPYFIKKATEAREGGLTSSTEYALRDMARGLGIVDHRLGTAFGKLPLHPWWHIGIHIRRHAQPRPYGRRNTEPAPVTITLAAIRPVAGPNEPWTVWAYSPVTSQWEPYRRTRLAVHSAHLGFDVSGFSTIGDESHQASAAAQITEAALIAARTQLPLPGPMVIYVDGDTTEYIWAGLRDESLGQQPPADLPRPASWLPGHGFPPAQRPLAVVRTITDLERIGRPTGAYVWSKNDQWCRTKTTESPYQLVSDDGTGYVPDFLLTTVPRPWAAGPP</sequence>
<proteinExistence type="predicted"/>